<organism evidence="1">
    <name type="scientific">Salmonella enterica subsp. houtenae serovar 45:g,z51:-</name>
    <dbReference type="NCBI Taxonomy" id="1967611"/>
    <lineage>
        <taxon>Bacteria</taxon>
        <taxon>Pseudomonadati</taxon>
        <taxon>Pseudomonadota</taxon>
        <taxon>Gammaproteobacteria</taxon>
        <taxon>Enterobacterales</taxon>
        <taxon>Enterobacteriaceae</taxon>
        <taxon>Salmonella</taxon>
    </lineage>
</organism>
<dbReference type="AlphaFoldDB" id="A0A736RFB1"/>
<accession>A0A736RFB1</accession>
<evidence type="ECO:0000313" key="1">
    <source>
        <dbReference type="EMBL" id="HAE7767742.1"/>
    </source>
</evidence>
<comment type="caution">
    <text evidence="1">The sequence shown here is derived from an EMBL/GenBank/DDBJ whole genome shotgun (WGS) entry which is preliminary data.</text>
</comment>
<sequence>MADHSMTFSDTLMQLGGEDFLRELTEFMLNRIMEADVTQRINAERHERS</sequence>
<dbReference type="EMBL" id="DAATAH010000118">
    <property type="protein sequence ID" value="HAE7767742.1"/>
    <property type="molecule type" value="Genomic_DNA"/>
</dbReference>
<reference evidence="1" key="2">
    <citation type="submission" date="2018-07" db="EMBL/GenBank/DDBJ databases">
        <authorList>
            <consortium name="NCBI Pathogen Detection Project"/>
        </authorList>
    </citation>
    <scope>NUCLEOTIDE SEQUENCE</scope>
    <source>
        <strain evidence="1">2584-68</strain>
    </source>
</reference>
<feature type="non-terminal residue" evidence="1">
    <location>
        <position position="49"/>
    </location>
</feature>
<gene>
    <name evidence="1" type="ORF">GNB58_004862</name>
</gene>
<name>A0A736RFB1_SALHO</name>
<protein>
    <submittedName>
        <fullName evidence="1">IS256 family transposase</fullName>
    </submittedName>
</protein>
<reference evidence="1" key="1">
    <citation type="journal article" date="2018" name="Genome Biol.">
        <title>SKESA: strategic k-mer extension for scrupulous assemblies.</title>
        <authorList>
            <person name="Souvorov A."/>
            <person name="Agarwala R."/>
            <person name="Lipman D.J."/>
        </authorList>
    </citation>
    <scope>NUCLEOTIDE SEQUENCE</scope>
    <source>
        <strain evidence="1">2584-68</strain>
    </source>
</reference>
<proteinExistence type="predicted"/>